<evidence type="ECO:0000259" key="1">
    <source>
        <dbReference type="Pfam" id="PF01593"/>
    </source>
</evidence>
<name>A0A3M2L3D9_9NOCA</name>
<dbReference type="PANTHER" id="PTHR42923">
    <property type="entry name" value="PROTOPORPHYRINOGEN OXIDASE"/>
    <property type="match status" value="1"/>
</dbReference>
<dbReference type="Pfam" id="PF01593">
    <property type="entry name" value="Amino_oxidase"/>
    <property type="match status" value="1"/>
</dbReference>
<proteinExistence type="predicted"/>
<dbReference type="PANTHER" id="PTHR42923:SF46">
    <property type="entry name" value="AMINE OXIDASE"/>
    <property type="match status" value="1"/>
</dbReference>
<feature type="domain" description="Amine oxidase" evidence="1">
    <location>
        <begin position="40"/>
        <end position="531"/>
    </location>
</feature>
<keyword evidence="3" id="KW-1185">Reference proteome</keyword>
<dbReference type="OrthoDB" id="8845488at2"/>
<reference evidence="2 3" key="1">
    <citation type="submission" date="2018-10" db="EMBL/GenBank/DDBJ databases">
        <title>Isolation from cow dung.</title>
        <authorList>
            <person name="Ling L."/>
        </authorList>
    </citation>
    <scope>NUCLEOTIDE SEQUENCE [LARGE SCALE GENOMIC DNA]</scope>
    <source>
        <strain evidence="2 3">NEAU-LL90</strain>
    </source>
</reference>
<gene>
    <name evidence="2" type="ORF">EBN03_18785</name>
</gene>
<dbReference type="InterPro" id="IPR002937">
    <property type="entry name" value="Amino_oxidase"/>
</dbReference>
<evidence type="ECO:0000313" key="3">
    <source>
        <dbReference type="Proteomes" id="UP000279275"/>
    </source>
</evidence>
<protein>
    <submittedName>
        <fullName evidence="2">FAD-dependent oxidoreductase</fullName>
    </submittedName>
</protein>
<dbReference type="InterPro" id="IPR036188">
    <property type="entry name" value="FAD/NAD-bd_sf"/>
</dbReference>
<comment type="caution">
    <text evidence="2">The sequence shown here is derived from an EMBL/GenBank/DDBJ whole genome shotgun (WGS) entry which is preliminary data.</text>
</comment>
<evidence type="ECO:0000313" key="2">
    <source>
        <dbReference type="EMBL" id="RMI31496.1"/>
    </source>
</evidence>
<dbReference type="GO" id="GO:0016491">
    <property type="term" value="F:oxidoreductase activity"/>
    <property type="evidence" value="ECO:0007669"/>
    <property type="project" value="InterPro"/>
</dbReference>
<dbReference type="InterPro" id="IPR050464">
    <property type="entry name" value="Zeta_carotene_desat/Oxidored"/>
</dbReference>
<dbReference type="EMBL" id="RFFH01000007">
    <property type="protein sequence ID" value="RMI31496.1"/>
    <property type="molecule type" value="Genomic_DNA"/>
</dbReference>
<sequence length="573" mass="61384">MLRGSLAAAATAGVAATLPRPARAGAAPAGRRVAVFGGGVSGLTAAHELIERGYDVTVYEPVALGGKARSMSVPGTAAGGRLDLPGEHGFRFFPGCYQHIPDTMSRIPFPGNPHGVADNLIRVQSAAVGFRDLPPAVLPVELGGLPQIDPATLRTTLAAMVGFVPELPPQELAVFTGQLLRWFTSSTERRFGEYEYRSWADVVQANGKSAAYRDYLVSALTRITVAAKPYRSSARTIGTIGEALVLAGTGMVPGYQGGVDRILNRPTNEAWIDPWVDHLRGLGVRFELGAGATGLRLDGGRIISARLSDGRDVDADYFVSAMPVDRAVGLLSNDLVDADPRLAGMRQLEVDWMVGIQYYLTRSTELPEGHIAALGTPWALTGLRQAPMWAVDFPSRYGDGSVVECLSVDISDWDSPGILYGKTAKQCTRDEVAEEVWAQLTAWLNNGTDWLRKQDIHSWFLDPGVRFDADGTTGNDTPLLVNTIGSWDNRPEATCAVPNLFFAGDHVRTHIDLATMEGANESGRAAANGVLDAAGDSATRATIFPLFAPPVFDPLKQLDADRYRAGLPHLLDG</sequence>
<dbReference type="Proteomes" id="UP000279275">
    <property type="component" value="Unassembled WGS sequence"/>
</dbReference>
<dbReference type="SUPFAM" id="SSF51905">
    <property type="entry name" value="FAD/NAD(P)-binding domain"/>
    <property type="match status" value="1"/>
</dbReference>
<dbReference type="Gene3D" id="3.50.50.60">
    <property type="entry name" value="FAD/NAD(P)-binding domain"/>
    <property type="match status" value="1"/>
</dbReference>
<dbReference type="AlphaFoldDB" id="A0A3M2L3D9"/>
<accession>A0A3M2L3D9</accession>
<organism evidence="2 3">
    <name type="scientific">Nocardia stercoris</name>
    <dbReference type="NCBI Taxonomy" id="2483361"/>
    <lineage>
        <taxon>Bacteria</taxon>
        <taxon>Bacillati</taxon>
        <taxon>Actinomycetota</taxon>
        <taxon>Actinomycetes</taxon>
        <taxon>Mycobacteriales</taxon>
        <taxon>Nocardiaceae</taxon>
        <taxon>Nocardia</taxon>
    </lineage>
</organism>